<comment type="pathway">
    <text evidence="10">Cell wall biogenesis; peptidoglycan biosynthesis.</text>
</comment>
<comment type="cofactor">
    <cofactor evidence="12">
        <name>Mg(2+)</name>
        <dbReference type="ChEBI" id="CHEBI:18420"/>
    </cofactor>
    <cofactor evidence="12">
        <name>Mn(2+)</name>
        <dbReference type="ChEBI" id="CHEBI:29035"/>
    </cofactor>
    <text evidence="12">Binds 2 magnesium or manganese ions per subunit.</text>
</comment>
<reference evidence="15" key="2">
    <citation type="journal article" date="2021" name="PeerJ">
        <title>Extensive microbial diversity within the chicken gut microbiome revealed by metagenomics and culture.</title>
        <authorList>
            <person name="Gilroy R."/>
            <person name="Ravi A."/>
            <person name="Getino M."/>
            <person name="Pursley I."/>
            <person name="Horton D.L."/>
            <person name="Alikhan N.F."/>
            <person name="Baker D."/>
            <person name="Gharbi K."/>
            <person name="Hall N."/>
            <person name="Watson M."/>
            <person name="Adriaenssens E.M."/>
            <person name="Foster-Nyarko E."/>
            <person name="Jarju S."/>
            <person name="Secka A."/>
            <person name="Antonio M."/>
            <person name="Oren A."/>
            <person name="Chaudhuri R.R."/>
            <person name="La Ragione R."/>
            <person name="Hildebrand F."/>
            <person name="Pallen M.J."/>
        </authorList>
    </citation>
    <scope>NUCLEOTIDE SEQUENCE</scope>
    <source>
        <strain evidence="15">ChiGjej1B1-1684</strain>
    </source>
</reference>
<dbReference type="InterPro" id="IPR011761">
    <property type="entry name" value="ATP-grasp"/>
</dbReference>
<gene>
    <name evidence="10" type="primary">ddl</name>
    <name evidence="15" type="ORF">IAD22_07755</name>
</gene>
<keyword evidence="4 10" id="KW-0436">Ligase</keyword>
<dbReference type="NCBIfam" id="TIGR01205">
    <property type="entry name" value="D_ala_D_alaTIGR"/>
    <property type="match status" value="1"/>
</dbReference>
<keyword evidence="6 13" id="KW-0067">ATP-binding</keyword>
<protein>
    <recommendedName>
        <fullName evidence="10">D-alanine--D-alanine ligase</fullName>
        <ecNumber evidence="10">6.3.2.4</ecNumber>
    </recommendedName>
    <alternativeName>
        <fullName evidence="10">D-Ala-D-Ala ligase</fullName>
    </alternativeName>
    <alternativeName>
        <fullName evidence="10">D-alanylalanine synthetase</fullName>
    </alternativeName>
</protein>
<evidence type="ECO:0000256" key="10">
    <source>
        <dbReference type="HAMAP-Rule" id="MF_00047"/>
    </source>
</evidence>
<feature type="active site" evidence="11">
    <location>
        <position position="316"/>
    </location>
</feature>
<evidence type="ECO:0000256" key="6">
    <source>
        <dbReference type="ARBA" id="ARBA00022840"/>
    </source>
</evidence>
<evidence type="ECO:0000256" key="11">
    <source>
        <dbReference type="PIRSR" id="PIRSR039102-1"/>
    </source>
</evidence>
<feature type="binding site" evidence="12">
    <location>
        <position position="307"/>
    </location>
    <ligand>
        <name>Mg(2+)</name>
        <dbReference type="ChEBI" id="CHEBI:18420"/>
        <label>2</label>
    </ligand>
</feature>
<dbReference type="Pfam" id="PF07478">
    <property type="entry name" value="Dala_Dala_lig_C"/>
    <property type="match status" value="1"/>
</dbReference>
<comment type="caution">
    <text evidence="15">The sequence shown here is derived from an EMBL/GenBank/DDBJ whole genome shotgun (WGS) entry which is preliminary data.</text>
</comment>
<keyword evidence="12" id="KW-0464">Manganese</keyword>
<evidence type="ECO:0000256" key="4">
    <source>
        <dbReference type="ARBA" id="ARBA00022598"/>
    </source>
</evidence>
<dbReference type="InterPro" id="IPR013815">
    <property type="entry name" value="ATP_grasp_subdomain_1"/>
</dbReference>
<keyword evidence="7 10" id="KW-0133">Cell shape</keyword>
<dbReference type="InterPro" id="IPR005905">
    <property type="entry name" value="D_ala_D_ala"/>
</dbReference>
<dbReference type="PROSITE" id="PS00843">
    <property type="entry name" value="DALA_DALA_LIGASE_1"/>
    <property type="match status" value="1"/>
</dbReference>
<dbReference type="PIRSF" id="PIRSF039102">
    <property type="entry name" value="Ddl/VanB"/>
    <property type="match status" value="1"/>
</dbReference>
<dbReference type="PANTHER" id="PTHR23132">
    <property type="entry name" value="D-ALANINE--D-ALANINE LIGASE"/>
    <property type="match status" value="1"/>
</dbReference>
<keyword evidence="9 10" id="KW-0961">Cell wall biogenesis/degradation</keyword>
<dbReference type="EC" id="6.3.2.4" evidence="10"/>
<accession>A0A9D1LZR3</accession>
<evidence type="ECO:0000259" key="14">
    <source>
        <dbReference type="PROSITE" id="PS50975"/>
    </source>
</evidence>
<evidence type="ECO:0000256" key="12">
    <source>
        <dbReference type="PIRSR" id="PIRSR039102-3"/>
    </source>
</evidence>
<evidence type="ECO:0000256" key="5">
    <source>
        <dbReference type="ARBA" id="ARBA00022741"/>
    </source>
</evidence>
<dbReference type="PROSITE" id="PS00844">
    <property type="entry name" value="DALA_DALA_LIGASE_2"/>
    <property type="match status" value="1"/>
</dbReference>
<evidence type="ECO:0000256" key="3">
    <source>
        <dbReference type="ARBA" id="ARBA00022490"/>
    </source>
</evidence>
<dbReference type="GO" id="GO:0008716">
    <property type="term" value="F:D-alanine-D-alanine ligase activity"/>
    <property type="evidence" value="ECO:0007669"/>
    <property type="project" value="UniProtKB-UniRule"/>
</dbReference>
<evidence type="ECO:0000313" key="16">
    <source>
        <dbReference type="Proteomes" id="UP000824118"/>
    </source>
</evidence>
<evidence type="ECO:0000256" key="8">
    <source>
        <dbReference type="ARBA" id="ARBA00022984"/>
    </source>
</evidence>
<dbReference type="Gene3D" id="3.30.470.20">
    <property type="entry name" value="ATP-grasp fold, B domain"/>
    <property type="match status" value="1"/>
</dbReference>
<feature type="binding site" evidence="12">
    <location>
        <position position="292"/>
    </location>
    <ligand>
        <name>Mg(2+)</name>
        <dbReference type="ChEBI" id="CHEBI:18420"/>
        <label>1</label>
    </ligand>
</feature>
<sequence length="347" mass="38694">MKIAVLSGGLSTERDVSITSGSLVSKALRERGHQVVLLDVYMGYEEENCDPEELFRQGYDFTKNAVISEDVPNLKQIKAMRKDKSDRFLGQNIEEICRCADIAFLALHGDVGENGKLQATFDLLGIRYTGTGCLGSAISMHKGISKSVLAYNGVPVPKGQVFNKKTPVETWNFFPCVVKPCSGGSSVGVSIANDRDEFLSAMKEAFRYEEEVIVEQYIKGREFSVGLLDGKALPIIEIRPKTGFYDYKNKYQSGLTDEICPAELDSQSTIRMKQYAEQAYKALMLQAYSRIDFLMDEKGDMYCLEANTLPGMTPMSLLPQEALVQGIEYGELCENIIALSLDKYHKR</sequence>
<dbReference type="GO" id="GO:0008360">
    <property type="term" value="P:regulation of cell shape"/>
    <property type="evidence" value="ECO:0007669"/>
    <property type="project" value="UniProtKB-KW"/>
</dbReference>
<dbReference type="InterPro" id="IPR000291">
    <property type="entry name" value="D-Ala_lig_Van_CS"/>
</dbReference>
<dbReference type="Proteomes" id="UP000824118">
    <property type="component" value="Unassembled WGS sequence"/>
</dbReference>
<dbReference type="SUPFAM" id="SSF56059">
    <property type="entry name" value="Glutathione synthetase ATP-binding domain-like"/>
    <property type="match status" value="1"/>
</dbReference>
<dbReference type="SMART" id="SM01209">
    <property type="entry name" value="GARS_A"/>
    <property type="match status" value="1"/>
</dbReference>
<evidence type="ECO:0000256" key="2">
    <source>
        <dbReference type="ARBA" id="ARBA00010871"/>
    </source>
</evidence>
<name>A0A9D1LZR3_9FIRM</name>
<keyword evidence="12" id="KW-0460">Magnesium</keyword>
<dbReference type="NCBIfam" id="NF002378">
    <property type="entry name" value="PRK01372.1"/>
    <property type="match status" value="1"/>
</dbReference>
<dbReference type="PANTHER" id="PTHR23132:SF23">
    <property type="entry name" value="D-ALANINE--D-ALANINE LIGASE B"/>
    <property type="match status" value="1"/>
</dbReference>
<dbReference type="InterPro" id="IPR011127">
    <property type="entry name" value="Dala_Dala_lig_N"/>
</dbReference>
<feature type="active site" evidence="11">
    <location>
        <position position="13"/>
    </location>
</feature>
<evidence type="ECO:0000256" key="13">
    <source>
        <dbReference type="PROSITE-ProRule" id="PRU00409"/>
    </source>
</evidence>
<feature type="binding site" evidence="12">
    <location>
        <position position="305"/>
    </location>
    <ligand>
        <name>Mg(2+)</name>
        <dbReference type="ChEBI" id="CHEBI:18420"/>
        <label>2</label>
    </ligand>
</feature>
<dbReference type="GO" id="GO:0009252">
    <property type="term" value="P:peptidoglycan biosynthetic process"/>
    <property type="evidence" value="ECO:0007669"/>
    <property type="project" value="UniProtKB-UniRule"/>
</dbReference>
<organism evidence="15 16">
    <name type="scientific">Candidatus Limousia pullorum</name>
    <dbReference type="NCBI Taxonomy" id="2840860"/>
    <lineage>
        <taxon>Bacteria</taxon>
        <taxon>Bacillati</taxon>
        <taxon>Bacillota</taxon>
        <taxon>Clostridia</taxon>
        <taxon>Eubacteriales</taxon>
        <taxon>Oscillospiraceae</taxon>
        <taxon>Oscillospiraceae incertae sedis</taxon>
        <taxon>Candidatus Limousia</taxon>
    </lineage>
</organism>
<keyword evidence="5 13" id="KW-0547">Nucleotide-binding</keyword>
<comment type="function">
    <text evidence="10">Cell wall formation.</text>
</comment>
<evidence type="ECO:0000256" key="9">
    <source>
        <dbReference type="ARBA" id="ARBA00023316"/>
    </source>
</evidence>
<dbReference type="GO" id="GO:0005524">
    <property type="term" value="F:ATP binding"/>
    <property type="evidence" value="ECO:0007669"/>
    <property type="project" value="UniProtKB-UniRule"/>
</dbReference>
<evidence type="ECO:0000313" key="15">
    <source>
        <dbReference type="EMBL" id="HIU50891.1"/>
    </source>
</evidence>
<feature type="domain" description="ATP-grasp" evidence="14">
    <location>
        <begin position="146"/>
        <end position="338"/>
    </location>
</feature>
<evidence type="ECO:0000256" key="7">
    <source>
        <dbReference type="ARBA" id="ARBA00022960"/>
    </source>
</evidence>
<dbReference type="GO" id="GO:0005737">
    <property type="term" value="C:cytoplasm"/>
    <property type="evidence" value="ECO:0007669"/>
    <property type="project" value="UniProtKB-SubCell"/>
</dbReference>
<dbReference type="SUPFAM" id="SSF52440">
    <property type="entry name" value="PreATP-grasp domain"/>
    <property type="match status" value="1"/>
</dbReference>
<dbReference type="AlphaFoldDB" id="A0A9D1LZR3"/>
<feature type="active site" evidence="11">
    <location>
        <position position="185"/>
    </location>
</feature>
<dbReference type="Gene3D" id="3.40.50.20">
    <property type="match status" value="1"/>
</dbReference>
<evidence type="ECO:0000256" key="1">
    <source>
        <dbReference type="ARBA" id="ARBA00004496"/>
    </source>
</evidence>
<dbReference type="HAMAP" id="MF_00047">
    <property type="entry name" value="Dala_Dala_lig"/>
    <property type="match status" value="1"/>
</dbReference>
<comment type="similarity">
    <text evidence="2 10">Belongs to the D-alanine--D-alanine ligase family.</text>
</comment>
<dbReference type="Pfam" id="PF01820">
    <property type="entry name" value="Dala_Dala_lig_N"/>
    <property type="match status" value="1"/>
</dbReference>
<keyword evidence="3 10" id="KW-0963">Cytoplasm</keyword>
<reference evidence="15" key="1">
    <citation type="submission" date="2020-10" db="EMBL/GenBank/DDBJ databases">
        <authorList>
            <person name="Gilroy R."/>
        </authorList>
    </citation>
    <scope>NUCLEOTIDE SEQUENCE</scope>
    <source>
        <strain evidence="15">ChiGjej1B1-1684</strain>
    </source>
</reference>
<dbReference type="GO" id="GO:0071555">
    <property type="term" value="P:cell wall organization"/>
    <property type="evidence" value="ECO:0007669"/>
    <property type="project" value="UniProtKB-KW"/>
</dbReference>
<feature type="binding site" evidence="12">
    <location>
        <position position="305"/>
    </location>
    <ligand>
        <name>Mg(2+)</name>
        <dbReference type="ChEBI" id="CHEBI:18420"/>
        <label>1</label>
    </ligand>
</feature>
<comment type="subcellular location">
    <subcellularLocation>
        <location evidence="1 10">Cytoplasm</location>
    </subcellularLocation>
</comment>
<dbReference type="Gene3D" id="3.30.1490.20">
    <property type="entry name" value="ATP-grasp fold, A domain"/>
    <property type="match status" value="1"/>
</dbReference>
<dbReference type="PROSITE" id="PS50975">
    <property type="entry name" value="ATP_GRASP"/>
    <property type="match status" value="1"/>
</dbReference>
<keyword evidence="8 10" id="KW-0573">Peptidoglycan synthesis</keyword>
<dbReference type="InterPro" id="IPR016185">
    <property type="entry name" value="PreATP-grasp_dom_sf"/>
</dbReference>
<comment type="catalytic activity">
    <reaction evidence="10">
        <text>2 D-alanine + ATP = D-alanyl-D-alanine + ADP + phosphate + H(+)</text>
        <dbReference type="Rhea" id="RHEA:11224"/>
        <dbReference type="ChEBI" id="CHEBI:15378"/>
        <dbReference type="ChEBI" id="CHEBI:30616"/>
        <dbReference type="ChEBI" id="CHEBI:43474"/>
        <dbReference type="ChEBI" id="CHEBI:57416"/>
        <dbReference type="ChEBI" id="CHEBI:57822"/>
        <dbReference type="ChEBI" id="CHEBI:456216"/>
        <dbReference type="EC" id="6.3.2.4"/>
    </reaction>
</comment>
<dbReference type="InterPro" id="IPR011095">
    <property type="entry name" value="Dala_Dala_lig_C"/>
</dbReference>
<proteinExistence type="inferred from homology"/>
<dbReference type="GO" id="GO:0046872">
    <property type="term" value="F:metal ion binding"/>
    <property type="evidence" value="ECO:0007669"/>
    <property type="project" value="UniProtKB-KW"/>
</dbReference>
<dbReference type="EMBL" id="DVNG01000115">
    <property type="protein sequence ID" value="HIU50891.1"/>
    <property type="molecule type" value="Genomic_DNA"/>
</dbReference>
<keyword evidence="12" id="KW-0479">Metal-binding</keyword>